<reference evidence="2 3" key="1">
    <citation type="submission" date="2016-11" db="EMBL/GenBank/DDBJ databases">
        <authorList>
            <person name="Varghese N."/>
            <person name="Submissions S."/>
        </authorList>
    </citation>
    <scope>NUCLEOTIDE SEQUENCE [LARGE SCALE GENOMIC DNA]</scope>
    <source>
        <strain evidence="2 3">DSM 28249</strain>
    </source>
</reference>
<keyword evidence="3" id="KW-1185">Reference proteome</keyword>
<gene>
    <name evidence="2" type="ORF">SAMN05443432_102422</name>
</gene>
<proteinExistence type="predicted"/>
<dbReference type="EMBL" id="FRCB01000002">
    <property type="protein sequence ID" value="SHL74299.1"/>
    <property type="molecule type" value="Genomic_DNA"/>
</dbReference>
<evidence type="ECO:0000313" key="3">
    <source>
        <dbReference type="Proteomes" id="UP000322545"/>
    </source>
</evidence>
<feature type="transmembrane region" description="Helical" evidence="1">
    <location>
        <begin position="37"/>
        <end position="61"/>
    </location>
</feature>
<accession>A0A1M7D525</accession>
<sequence>MNERNNAVDRSLLVFAVWAAIGSIGLLLIIEGFQQDVYWIALTGIGCIISTFCAHIIVNAVYGTGFSTGETALGLTSFGVLVLVFVLSVLAGGASATDFYIGLTLFGTLIVGFLTYLLTRHGLRGAFSKFHVSVGHDVSVPNGKG</sequence>
<name>A0A1M7D525_9RHOB</name>
<dbReference type="RefSeq" id="WP_149778743.1">
    <property type="nucleotide sequence ID" value="NZ_FRCB01000002.1"/>
</dbReference>
<evidence type="ECO:0000313" key="2">
    <source>
        <dbReference type="EMBL" id="SHL74299.1"/>
    </source>
</evidence>
<protein>
    <submittedName>
        <fullName evidence="2">Uncharacterized protein</fullName>
    </submittedName>
</protein>
<organism evidence="2 3">
    <name type="scientific">Roseovarius litoreus</name>
    <dbReference type="NCBI Taxonomy" id="1155722"/>
    <lineage>
        <taxon>Bacteria</taxon>
        <taxon>Pseudomonadati</taxon>
        <taxon>Pseudomonadota</taxon>
        <taxon>Alphaproteobacteria</taxon>
        <taxon>Rhodobacterales</taxon>
        <taxon>Roseobacteraceae</taxon>
        <taxon>Roseovarius</taxon>
    </lineage>
</organism>
<dbReference type="AlphaFoldDB" id="A0A1M7D525"/>
<keyword evidence="1" id="KW-0812">Transmembrane</keyword>
<evidence type="ECO:0000256" key="1">
    <source>
        <dbReference type="SAM" id="Phobius"/>
    </source>
</evidence>
<dbReference type="Proteomes" id="UP000322545">
    <property type="component" value="Unassembled WGS sequence"/>
</dbReference>
<keyword evidence="1" id="KW-0472">Membrane</keyword>
<keyword evidence="1" id="KW-1133">Transmembrane helix</keyword>
<feature type="transmembrane region" description="Helical" evidence="1">
    <location>
        <begin position="99"/>
        <end position="119"/>
    </location>
</feature>
<feature type="transmembrane region" description="Helical" evidence="1">
    <location>
        <begin position="73"/>
        <end position="93"/>
    </location>
</feature>
<feature type="transmembrane region" description="Helical" evidence="1">
    <location>
        <begin position="12"/>
        <end position="31"/>
    </location>
</feature>